<accession>A0ABR9PUS1</accession>
<name>A0ABR9PUS1_9BACT</name>
<organism evidence="1 2">
    <name type="scientific">Corallococcus soli</name>
    <dbReference type="NCBI Taxonomy" id="2710757"/>
    <lineage>
        <taxon>Bacteria</taxon>
        <taxon>Pseudomonadati</taxon>
        <taxon>Myxococcota</taxon>
        <taxon>Myxococcia</taxon>
        <taxon>Myxococcales</taxon>
        <taxon>Cystobacterineae</taxon>
        <taxon>Myxococcaceae</taxon>
        <taxon>Corallococcus</taxon>
    </lineage>
</organism>
<reference evidence="1 2" key="1">
    <citation type="submission" date="2020-02" db="EMBL/GenBank/DDBJ databases">
        <authorList>
            <person name="Babadi Z.K."/>
            <person name="Risdian C."/>
            <person name="Ebrahimipour G.H."/>
            <person name="Wink J."/>
        </authorList>
    </citation>
    <scope>NUCLEOTIDE SEQUENCE [LARGE SCALE GENOMIC DNA]</scope>
    <source>
        <strain evidence="1 2">ZKHCc1 1396</strain>
    </source>
</reference>
<sequence length="127" mass="14313">MASPLDDFDFDALFPVMERLSKTAAPEDERVLRIAAYGLHYLHKLSMLDGFRMYLRDAQAPATDVNLIEHEFVSMPDARQWLSQAHGQDVGTLVRIAGRTHAVWREASGELTLVPSLTPQDLEPHTK</sequence>
<protein>
    <submittedName>
        <fullName evidence="1">Uncharacterized protein</fullName>
    </submittedName>
</protein>
<dbReference type="Proteomes" id="UP001516472">
    <property type="component" value="Unassembled WGS sequence"/>
</dbReference>
<dbReference type="EMBL" id="JAAIYO010000009">
    <property type="protein sequence ID" value="MBE4751683.1"/>
    <property type="molecule type" value="Genomic_DNA"/>
</dbReference>
<comment type="caution">
    <text evidence="1">The sequence shown here is derived from an EMBL/GenBank/DDBJ whole genome shotgun (WGS) entry which is preliminary data.</text>
</comment>
<evidence type="ECO:0000313" key="1">
    <source>
        <dbReference type="EMBL" id="MBE4751683.1"/>
    </source>
</evidence>
<keyword evidence="2" id="KW-1185">Reference proteome</keyword>
<dbReference type="RefSeq" id="WP_193428887.1">
    <property type="nucleotide sequence ID" value="NZ_CBCSIP010000022.1"/>
</dbReference>
<evidence type="ECO:0000313" key="2">
    <source>
        <dbReference type="Proteomes" id="UP001516472"/>
    </source>
</evidence>
<proteinExistence type="predicted"/>
<gene>
    <name evidence="1" type="ORF">G4177_26270</name>
</gene>